<evidence type="ECO:0000313" key="8">
    <source>
        <dbReference type="EMBL" id="GER86911.1"/>
    </source>
</evidence>
<dbReference type="InterPro" id="IPR051204">
    <property type="entry name" value="ABC_transp_perm/SBD"/>
</dbReference>
<protein>
    <submittedName>
        <fullName evidence="8">Choline ABC transporter permease</fullName>
    </submittedName>
</protein>
<dbReference type="CDD" id="cd06261">
    <property type="entry name" value="TM_PBP2"/>
    <property type="match status" value="1"/>
</dbReference>
<dbReference type="PANTHER" id="PTHR30177:SF4">
    <property type="entry name" value="OSMOPROTECTANT IMPORT PERMEASE PROTEIN OSMW"/>
    <property type="match status" value="1"/>
</dbReference>
<gene>
    <name evidence="8" type="ORF">KDW_10730</name>
</gene>
<feature type="transmembrane region" description="Helical" evidence="6">
    <location>
        <begin position="73"/>
        <end position="98"/>
    </location>
</feature>
<comment type="caution">
    <text evidence="8">The sequence shown here is derived from an EMBL/GenBank/DDBJ whole genome shotgun (WGS) entry which is preliminary data.</text>
</comment>
<dbReference type="EMBL" id="BKZW01000001">
    <property type="protein sequence ID" value="GER86911.1"/>
    <property type="molecule type" value="Genomic_DNA"/>
</dbReference>
<sequence length="224" mass="23649">MNNPLRYLLSGYNYDLSDPTSIPNLALQHLYLVGLTMVISLIIAIPVGILVARNRWLYTPVITFTGVLYSIPGIALLAILITIPALGLSIATIIIPLVAYTQLVLIRNTAAAINGVDPLLLEVGKAMGMSRWQLLRKVTLPLALPVIIAGIRIATVTTVGTASLASLVDEGGLGDLIFKNLTSGDEQAIIAGAILMSLFAIVADLILLGVQMLLSRGRSATAVA</sequence>
<reference evidence="8 9" key="1">
    <citation type="submission" date="2019-10" db="EMBL/GenBank/DDBJ databases">
        <title>Dictyobacter vulcani sp. nov., within the class Ktedonobacteria, isolated from soil of volcanic Mt. Zao.</title>
        <authorList>
            <person name="Zheng Y."/>
            <person name="Wang C.M."/>
            <person name="Sakai Y."/>
            <person name="Abe K."/>
            <person name="Yokota A."/>
            <person name="Yabe S."/>
        </authorList>
    </citation>
    <scope>NUCLEOTIDE SEQUENCE [LARGE SCALE GENOMIC DNA]</scope>
    <source>
        <strain evidence="8 9">W12</strain>
    </source>
</reference>
<evidence type="ECO:0000256" key="5">
    <source>
        <dbReference type="ARBA" id="ARBA00023136"/>
    </source>
</evidence>
<dbReference type="GO" id="GO:0055085">
    <property type="term" value="P:transmembrane transport"/>
    <property type="evidence" value="ECO:0007669"/>
    <property type="project" value="InterPro"/>
</dbReference>
<dbReference type="PANTHER" id="PTHR30177">
    <property type="entry name" value="GLYCINE BETAINE/L-PROLINE TRANSPORT SYSTEM PERMEASE PROTEIN PROW"/>
    <property type="match status" value="1"/>
</dbReference>
<evidence type="ECO:0000259" key="7">
    <source>
        <dbReference type="PROSITE" id="PS50928"/>
    </source>
</evidence>
<evidence type="ECO:0000313" key="9">
    <source>
        <dbReference type="Proteomes" id="UP000326912"/>
    </source>
</evidence>
<accession>A0A5J4KL10</accession>
<dbReference type="GO" id="GO:0005886">
    <property type="term" value="C:plasma membrane"/>
    <property type="evidence" value="ECO:0007669"/>
    <property type="project" value="UniProtKB-SubCell"/>
</dbReference>
<dbReference type="Pfam" id="PF00528">
    <property type="entry name" value="BPD_transp_1"/>
    <property type="match status" value="1"/>
</dbReference>
<organism evidence="8 9">
    <name type="scientific">Dictyobacter vulcani</name>
    <dbReference type="NCBI Taxonomy" id="2607529"/>
    <lineage>
        <taxon>Bacteria</taxon>
        <taxon>Bacillati</taxon>
        <taxon>Chloroflexota</taxon>
        <taxon>Ktedonobacteria</taxon>
        <taxon>Ktedonobacterales</taxon>
        <taxon>Dictyobacteraceae</taxon>
        <taxon>Dictyobacter</taxon>
    </lineage>
</organism>
<comment type="subcellular location">
    <subcellularLocation>
        <location evidence="6">Cell membrane</location>
        <topology evidence="6">Multi-pass membrane protein</topology>
    </subcellularLocation>
    <subcellularLocation>
        <location evidence="1">Membrane</location>
        <topology evidence="1">Multi-pass membrane protein</topology>
    </subcellularLocation>
</comment>
<feature type="transmembrane region" description="Helical" evidence="6">
    <location>
        <begin position="142"/>
        <end position="168"/>
    </location>
</feature>
<dbReference type="SUPFAM" id="SSF161098">
    <property type="entry name" value="MetI-like"/>
    <property type="match status" value="1"/>
</dbReference>
<dbReference type="RefSeq" id="WP_233097625.1">
    <property type="nucleotide sequence ID" value="NZ_BKZW01000001.1"/>
</dbReference>
<dbReference type="InterPro" id="IPR000515">
    <property type="entry name" value="MetI-like"/>
</dbReference>
<feature type="transmembrane region" description="Helical" evidence="6">
    <location>
        <begin position="188"/>
        <end position="210"/>
    </location>
</feature>
<keyword evidence="5 6" id="KW-0472">Membrane</keyword>
<evidence type="ECO:0000256" key="2">
    <source>
        <dbReference type="ARBA" id="ARBA00022448"/>
    </source>
</evidence>
<dbReference type="AlphaFoldDB" id="A0A5J4KL10"/>
<feature type="transmembrane region" description="Helical" evidence="6">
    <location>
        <begin position="30"/>
        <end position="52"/>
    </location>
</feature>
<proteinExistence type="inferred from homology"/>
<keyword evidence="2 6" id="KW-0813">Transport</keyword>
<dbReference type="Gene3D" id="1.10.3720.10">
    <property type="entry name" value="MetI-like"/>
    <property type="match status" value="1"/>
</dbReference>
<keyword evidence="9" id="KW-1185">Reference proteome</keyword>
<dbReference type="GO" id="GO:0031460">
    <property type="term" value="P:glycine betaine transport"/>
    <property type="evidence" value="ECO:0007669"/>
    <property type="project" value="TreeGrafter"/>
</dbReference>
<comment type="similarity">
    <text evidence="6">Belongs to the binding-protein-dependent transport system permease family.</text>
</comment>
<evidence type="ECO:0000256" key="3">
    <source>
        <dbReference type="ARBA" id="ARBA00022692"/>
    </source>
</evidence>
<evidence type="ECO:0000256" key="6">
    <source>
        <dbReference type="RuleBase" id="RU363032"/>
    </source>
</evidence>
<keyword evidence="3 6" id="KW-0812">Transmembrane</keyword>
<dbReference type="InterPro" id="IPR035906">
    <property type="entry name" value="MetI-like_sf"/>
</dbReference>
<name>A0A5J4KL10_9CHLR</name>
<keyword evidence="4 6" id="KW-1133">Transmembrane helix</keyword>
<evidence type="ECO:0000256" key="1">
    <source>
        <dbReference type="ARBA" id="ARBA00004141"/>
    </source>
</evidence>
<dbReference type="PROSITE" id="PS50928">
    <property type="entry name" value="ABC_TM1"/>
    <property type="match status" value="1"/>
</dbReference>
<dbReference type="Proteomes" id="UP000326912">
    <property type="component" value="Unassembled WGS sequence"/>
</dbReference>
<feature type="domain" description="ABC transmembrane type-1" evidence="7">
    <location>
        <begin position="26"/>
        <end position="207"/>
    </location>
</feature>
<evidence type="ECO:0000256" key="4">
    <source>
        <dbReference type="ARBA" id="ARBA00022989"/>
    </source>
</evidence>